<proteinExistence type="predicted"/>
<accession>A0ABV6KEY7</accession>
<sequence>MLHNKISKGSNMRWEGSRIMLPEHVEALRKLKEEHKKVPKPELEEQELQEIGIVVMDSLNYELQISLSYWNDGFYKDVVGVIDRVDMQSKRIKIRLNDDDFEFVDIDCLKSVERL</sequence>
<comment type="caution">
    <text evidence="1">The sequence shown here is derived from an EMBL/GenBank/DDBJ whole genome shotgun (WGS) entry which is preliminary data.</text>
</comment>
<keyword evidence="2" id="KW-1185">Reference proteome</keyword>
<evidence type="ECO:0000313" key="2">
    <source>
        <dbReference type="Proteomes" id="UP001589838"/>
    </source>
</evidence>
<dbReference type="Pfam" id="PF08863">
    <property type="entry name" value="YolD"/>
    <property type="match status" value="1"/>
</dbReference>
<gene>
    <name evidence="1" type="ORF">ACFFHM_15665</name>
</gene>
<evidence type="ECO:0000313" key="1">
    <source>
        <dbReference type="EMBL" id="MFC0471893.1"/>
    </source>
</evidence>
<dbReference type="InterPro" id="IPR014962">
    <property type="entry name" value="YolD"/>
</dbReference>
<protein>
    <submittedName>
        <fullName evidence="1">YolD-like family protein</fullName>
    </submittedName>
</protein>
<dbReference type="PANTHER" id="PTHR40051:SF1">
    <property type="entry name" value="YOLD-LIKE FAMILY PROTEIN"/>
    <property type="match status" value="1"/>
</dbReference>
<reference evidence="1 2" key="1">
    <citation type="submission" date="2024-09" db="EMBL/GenBank/DDBJ databases">
        <authorList>
            <person name="Sun Q."/>
            <person name="Mori K."/>
        </authorList>
    </citation>
    <scope>NUCLEOTIDE SEQUENCE [LARGE SCALE GENOMIC DNA]</scope>
    <source>
        <strain evidence="1 2">NCAIM B.02610</strain>
    </source>
</reference>
<organism evidence="1 2">
    <name type="scientific">Halalkalibacter kiskunsagensis</name>
    <dbReference type="NCBI Taxonomy" id="1548599"/>
    <lineage>
        <taxon>Bacteria</taxon>
        <taxon>Bacillati</taxon>
        <taxon>Bacillota</taxon>
        <taxon>Bacilli</taxon>
        <taxon>Bacillales</taxon>
        <taxon>Bacillaceae</taxon>
        <taxon>Halalkalibacter</taxon>
    </lineage>
</organism>
<dbReference type="RefSeq" id="WP_335961740.1">
    <property type="nucleotide sequence ID" value="NZ_JAXBLX010000020.1"/>
</dbReference>
<name>A0ABV6KEY7_9BACI</name>
<dbReference type="Proteomes" id="UP001589838">
    <property type="component" value="Unassembled WGS sequence"/>
</dbReference>
<dbReference type="PANTHER" id="PTHR40051">
    <property type="entry name" value="IG HYPOTHETICAL 15966"/>
    <property type="match status" value="1"/>
</dbReference>
<dbReference type="EMBL" id="JBHLUX010000037">
    <property type="protein sequence ID" value="MFC0471893.1"/>
    <property type="molecule type" value="Genomic_DNA"/>
</dbReference>